<feature type="compositionally biased region" description="Acidic residues" evidence="13">
    <location>
        <begin position="305"/>
        <end position="318"/>
    </location>
</feature>
<keyword evidence="3 12" id="KW-0479">Metal-binding</keyword>
<keyword evidence="8 12" id="KW-0539">Nucleus</keyword>
<protein>
    <recommendedName>
        <fullName evidence="12">RNA polymerase II subunit B1 CTD phosphatase RPAP2 homolog</fullName>
        <ecNumber evidence="12">3.1.3.16</ecNumber>
    </recommendedName>
</protein>
<feature type="region of interest" description="Disordered" evidence="13">
    <location>
        <begin position="1"/>
        <end position="55"/>
    </location>
</feature>
<organism evidence="15 16">
    <name type="scientific">Madurella fahalii</name>
    <dbReference type="NCBI Taxonomy" id="1157608"/>
    <lineage>
        <taxon>Eukaryota</taxon>
        <taxon>Fungi</taxon>
        <taxon>Dikarya</taxon>
        <taxon>Ascomycota</taxon>
        <taxon>Pezizomycotina</taxon>
        <taxon>Sordariomycetes</taxon>
        <taxon>Sordariomycetidae</taxon>
        <taxon>Sordariales</taxon>
        <taxon>Sordariales incertae sedis</taxon>
        <taxon>Madurella</taxon>
    </lineage>
</organism>
<dbReference type="EC" id="3.1.3.16" evidence="12"/>
<evidence type="ECO:0000313" key="15">
    <source>
        <dbReference type="EMBL" id="GAB1316593.1"/>
    </source>
</evidence>
<dbReference type="Pfam" id="PF04181">
    <property type="entry name" value="RPAP2_Rtr1"/>
    <property type="match status" value="1"/>
</dbReference>
<feature type="domain" description="RTR1-type" evidence="14">
    <location>
        <begin position="103"/>
        <end position="184"/>
    </location>
</feature>
<feature type="compositionally biased region" description="Pro residues" evidence="13">
    <location>
        <begin position="28"/>
        <end position="44"/>
    </location>
</feature>
<accession>A0ABQ0GFQ0</accession>
<comment type="function">
    <text evidence="12">Putative RNA polymerase II subunit B1 C-terminal domain (CTD) phosphatase involved in RNA polymerase II transcription regulation.</text>
</comment>
<dbReference type="RefSeq" id="XP_070918324.1">
    <property type="nucleotide sequence ID" value="XM_071062223.1"/>
</dbReference>
<evidence type="ECO:0000256" key="9">
    <source>
        <dbReference type="ARBA" id="ARBA00047761"/>
    </source>
</evidence>
<dbReference type="InterPro" id="IPR039693">
    <property type="entry name" value="Rtr1/RPAP2"/>
</dbReference>
<dbReference type="PROSITE" id="PS51479">
    <property type="entry name" value="ZF_RTR1"/>
    <property type="match status" value="1"/>
</dbReference>
<name>A0ABQ0GFQ0_9PEZI</name>
<dbReference type="PANTHER" id="PTHR14732:SF0">
    <property type="entry name" value="RNA POLYMERASE II SUBUNIT B1 CTD PHOSPHATASE RPAP2-RELATED"/>
    <property type="match status" value="1"/>
</dbReference>
<keyword evidence="16" id="KW-1185">Reference proteome</keyword>
<comment type="subcellular location">
    <subcellularLocation>
        <location evidence="1 12">Nucleus</location>
    </subcellularLocation>
</comment>
<keyword evidence="5 12" id="KW-0378">Hydrolase</keyword>
<comment type="similarity">
    <text evidence="2 11 12">Belongs to the RPAP2 family.</text>
</comment>
<evidence type="ECO:0000256" key="11">
    <source>
        <dbReference type="PROSITE-ProRule" id="PRU00812"/>
    </source>
</evidence>
<proteinExistence type="inferred from homology"/>
<evidence type="ECO:0000256" key="8">
    <source>
        <dbReference type="ARBA" id="ARBA00023242"/>
    </source>
</evidence>
<keyword evidence="6 12" id="KW-0862">Zinc</keyword>
<dbReference type="PANTHER" id="PTHR14732">
    <property type="entry name" value="RNA POLYMERASE II SUBUNIT B1 CTD PHOSPHATASE RPAP2-RELATED"/>
    <property type="match status" value="1"/>
</dbReference>
<evidence type="ECO:0000256" key="12">
    <source>
        <dbReference type="RuleBase" id="RU367080"/>
    </source>
</evidence>
<evidence type="ECO:0000256" key="7">
    <source>
        <dbReference type="ARBA" id="ARBA00022912"/>
    </source>
</evidence>
<evidence type="ECO:0000256" key="3">
    <source>
        <dbReference type="ARBA" id="ARBA00022723"/>
    </source>
</evidence>
<evidence type="ECO:0000256" key="5">
    <source>
        <dbReference type="ARBA" id="ARBA00022801"/>
    </source>
</evidence>
<dbReference type="GeneID" id="98177546"/>
<evidence type="ECO:0000256" key="4">
    <source>
        <dbReference type="ARBA" id="ARBA00022771"/>
    </source>
</evidence>
<evidence type="ECO:0000256" key="10">
    <source>
        <dbReference type="ARBA" id="ARBA00048336"/>
    </source>
</evidence>
<comment type="caution">
    <text evidence="15">The sequence shown here is derived from an EMBL/GenBank/DDBJ whole genome shotgun (WGS) entry which is preliminary data.</text>
</comment>
<evidence type="ECO:0000259" key="14">
    <source>
        <dbReference type="PROSITE" id="PS51479"/>
    </source>
</evidence>
<evidence type="ECO:0000313" key="16">
    <source>
        <dbReference type="Proteomes" id="UP001628179"/>
    </source>
</evidence>
<dbReference type="EMBL" id="BAAFSV010000003">
    <property type="protein sequence ID" value="GAB1316593.1"/>
    <property type="molecule type" value="Genomic_DNA"/>
</dbReference>
<feature type="compositionally biased region" description="Polar residues" evidence="13">
    <location>
        <begin position="1"/>
        <end position="10"/>
    </location>
</feature>
<dbReference type="InterPro" id="IPR007308">
    <property type="entry name" value="Rtr1/RPAP2_dom"/>
</dbReference>
<keyword evidence="4 12" id="KW-0863">Zinc-finger</keyword>
<gene>
    <name evidence="15" type="ORF">MFIFM68171_06803</name>
</gene>
<comment type="catalytic activity">
    <reaction evidence="10 12">
        <text>O-phospho-L-threonyl-[protein] + H2O = L-threonyl-[protein] + phosphate</text>
        <dbReference type="Rhea" id="RHEA:47004"/>
        <dbReference type="Rhea" id="RHEA-COMP:11060"/>
        <dbReference type="Rhea" id="RHEA-COMP:11605"/>
        <dbReference type="ChEBI" id="CHEBI:15377"/>
        <dbReference type="ChEBI" id="CHEBI:30013"/>
        <dbReference type="ChEBI" id="CHEBI:43474"/>
        <dbReference type="ChEBI" id="CHEBI:61977"/>
        <dbReference type="EC" id="3.1.3.16"/>
    </reaction>
</comment>
<feature type="compositionally biased region" description="Low complexity" evidence="13">
    <location>
        <begin position="45"/>
        <end position="54"/>
    </location>
</feature>
<comment type="catalytic activity">
    <reaction evidence="9 12">
        <text>O-phospho-L-seryl-[protein] + H2O = L-seryl-[protein] + phosphate</text>
        <dbReference type="Rhea" id="RHEA:20629"/>
        <dbReference type="Rhea" id="RHEA-COMP:9863"/>
        <dbReference type="Rhea" id="RHEA-COMP:11604"/>
        <dbReference type="ChEBI" id="CHEBI:15377"/>
        <dbReference type="ChEBI" id="CHEBI:29999"/>
        <dbReference type="ChEBI" id="CHEBI:43474"/>
        <dbReference type="ChEBI" id="CHEBI:83421"/>
        <dbReference type="EC" id="3.1.3.16"/>
    </reaction>
</comment>
<dbReference type="Gene3D" id="1.25.40.820">
    <property type="match status" value="1"/>
</dbReference>
<keyword evidence="7 12" id="KW-0904">Protein phosphatase</keyword>
<feature type="region of interest" description="Disordered" evidence="13">
    <location>
        <begin position="230"/>
        <end position="318"/>
    </location>
</feature>
<sequence length="318" mass="34637">MSAESATGSVSAPKPKQPKGILKKTTTSPPPPSQPQPQPGPSPSPSTLSQQQQQHLRLLQHLAKTQLKPPVPIETFERLCQLPSDPTNPASSPSASDVRTFLTALREFQPREYLDLIEERTILGKCGYTLCPLPHRNLRNKFKISTRLGAIAKTEDLNKWCSDECARRGLYLKVQLDNPSYVRGQDGKMEVLFELLDTSSSGRSGSRELMGGDGEDQKQLARAMAQLEIDKSKKQKQANASLAAERGEGGFLGQQGKVEVTIQEKTTDEPALPPSAEDGAHQTVEGYKTTFGTGKKPGESADVGSDSDDDDDFPTIRL</sequence>
<dbReference type="Proteomes" id="UP001628179">
    <property type="component" value="Unassembled WGS sequence"/>
</dbReference>
<evidence type="ECO:0000256" key="6">
    <source>
        <dbReference type="ARBA" id="ARBA00022833"/>
    </source>
</evidence>
<evidence type="ECO:0000256" key="1">
    <source>
        <dbReference type="ARBA" id="ARBA00004123"/>
    </source>
</evidence>
<reference evidence="15 16" key="1">
    <citation type="submission" date="2024-09" db="EMBL/GenBank/DDBJ databases">
        <title>Itraconazole resistance in Madurella fahalii resulting from another homologue of gene encoding cytochrome P450 14-alpha sterol demethylase (CYP51).</title>
        <authorList>
            <person name="Yoshioka I."/>
            <person name="Fahal A.H."/>
            <person name="Kaneko S."/>
            <person name="Yaguchi T."/>
        </authorList>
    </citation>
    <scope>NUCLEOTIDE SEQUENCE [LARGE SCALE GENOMIC DNA]</scope>
    <source>
        <strain evidence="15 16">IFM 68171</strain>
    </source>
</reference>
<evidence type="ECO:0000256" key="2">
    <source>
        <dbReference type="ARBA" id="ARBA00005676"/>
    </source>
</evidence>
<evidence type="ECO:0000256" key="13">
    <source>
        <dbReference type="SAM" id="MobiDB-lite"/>
    </source>
</evidence>
<dbReference type="InterPro" id="IPR038534">
    <property type="entry name" value="Rtr1/RPAP2_sf"/>
</dbReference>